<dbReference type="Pfam" id="PF01882">
    <property type="entry name" value="DUF58"/>
    <property type="match status" value="1"/>
</dbReference>
<evidence type="ECO:0000259" key="2">
    <source>
        <dbReference type="Pfam" id="PF01882"/>
    </source>
</evidence>
<accession>A0A0R0DA69</accession>
<organism evidence="3 4">
    <name type="scientific">Stenotrophomonas ginsengisoli</name>
    <dbReference type="NCBI Taxonomy" id="336566"/>
    <lineage>
        <taxon>Bacteria</taxon>
        <taxon>Pseudomonadati</taxon>
        <taxon>Pseudomonadota</taxon>
        <taxon>Gammaproteobacteria</taxon>
        <taxon>Lysobacterales</taxon>
        <taxon>Lysobacteraceae</taxon>
        <taxon>Stenotrophomonas</taxon>
    </lineage>
</organism>
<dbReference type="AlphaFoldDB" id="A0A0R0DA69"/>
<dbReference type="EMBL" id="LDJM01000051">
    <property type="protein sequence ID" value="KRG74040.1"/>
    <property type="molecule type" value="Genomic_DNA"/>
</dbReference>
<sequence>MSVADGQVRAGDGLQPCLAELVALATDVRLRARHRRPLRSAQPGQRASRLAGRGMDHADSRPYTPGDEARHVDWRVSARSSQLYSKRFHAERERMCLVLADPHPAQFFGTRQRFKSVQAARVGAAAAWWAMGQGDRVGLLDSASNTPLLAGTGQAAVMRVLQGLLQAYRQPPVLPAQPLSVHLEQAARLCRGGTLVLVADIARTAAVPASVWQACSRHLQLHVVSVFDVLELEPPRQALRLSADDGVQRVDFSRPALRQAWLAQYQQPLQALQALSGPRLKVHVVMADEPADAWLPQPVPEVA</sequence>
<dbReference type="OrthoDB" id="9776116at2"/>
<protein>
    <recommendedName>
        <fullName evidence="2">DUF58 domain-containing protein</fullName>
    </recommendedName>
</protein>
<gene>
    <name evidence="3" type="ORF">ABB30_14855</name>
</gene>
<dbReference type="PATRIC" id="fig|336566.3.peg.2601"/>
<comment type="caution">
    <text evidence="3">The sequence shown here is derived from an EMBL/GenBank/DDBJ whole genome shotgun (WGS) entry which is preliminary data.</text>
</comment>
<name>A0A0R0DA69_9GAMM</name>
<keyword evidence="4" id="KW-1185">Reference proteome</keyword>
<evidence type="ECO:0000256" key="1">
    <source>
        <dbReference type="SAM" id="MobiDB-lite"/>
    </source>
</evidence>
<proteinExistence type="predicted"/>
<dbReference type="PANTHER" id="PTHR33608:SF12">
    <property type="entry name" value="DUF58 DOMAIN-CONTAINING PROTEIN"/>
    <property type="match status" value="1"/>
</dbReference>
<reference evidence="3 4" key="1">
    <citation type="submission" date="2015-05" db="EMBL/GenBank/DDBJ databases">
        <title>Genome sequencing and analysis of members of genus Stenotrophomonas.</title>
        <authorList>
            <person name="Patil P.P."/>
            <person name="Midha S."/>
            <person name="Patil P.B."/>
        </authorList>
    </citation>
    <scope>NUCLEOTIDE SEQUENCE [LARGE SCALE GENOMIC DNA]</scope>
    <source>
        <strain evidence="3 4">DSM 24757</strain>
    </source>
</reference>
<dbReference type="RefSeq" id="WP_057639084.1">
    <property type="nucleotide sequence ID" value="NZ_LDJM01000051.1"/>
</dbReference>
<dbReference type="Proteomes" id="UP000050956">
    <property type="component" value="Unassembled WGS sequence"/>
</dbReference>
<dbReference type="PANTHER" id="PTHR33608">
    <property type="entry name" value="BLL2464 PROTEIN"/>
    <property type="match status" value="1"/>
</dbReference>
<evidence type="ECO:0000313" key="3">
    <source>
        <dbReference type="EMBL" id="KRG74040.1"/>
    </source>
</evidence>
<evidence type="ECO:0000313" key="4">
    <source>
        <dbReference type="Proteomes" id="UP000050956"/>
    </source>
</evidence>
<feature type="region of interest" description="Disordered" evidence="1">
    <location>
        <begin position="34"/>
        <end position="68"/>
    </location>
</feature>
<dbReference type="STRING" id="336566.ABB30_14855"/>
<dbReference type="InterPro" id="IPR002881">
    <property type="entry name" value="DUF58"/>
</dbReference>
<feature type="domain" description="DUF58" evidence="2">
    <location>
        <begin position="59"/>
        <end position="265"/>
    </location>
</feature>